<dbReference type="InterPro" id="IPR039448">
    <property type="entry name" value="Beta_helix"/>
</dbReference>
<evidence type="ECO:0000259" key="1">
    <source>
        <dbReference type="Pfam" id="PF13229"/>
    </source>
</evidence>
<accession>A0ABQ8AP77</accession>
<protein>
    <recommendedName>
        <fullName evidence="1">Right handed beta helix domain-containing protein</fullName>
    </recommendedName>
</protein>
<dbReference type="Gene3D" id="2.160.20.10">
    <property type="entry name" value="Single-stranded right-handed beta-helix, Pectin lyase-like"/>
    <property type="match status" value="1"/>
</dbReference>
<dbReference type="SUPFAM" id="SSF51126">
    <property type="entry name" value="Pectin lyase-like"/>
    <property type="match status" value="1"/>
</dbReference>
<dbReference type="InterPro" id="IPR012334">
    <property type="entry name" value="Pectin_lyas_fold"/>
</dbReference>
<evidence type="ECO:0000313" key="3">
    <source>
        <dbReference type="Proteomes" id="UP000824890"/>
    </source>
</evidence>
<sequence>MNFKETLSFRRRDMTKLSEYQDKIQERLAITPTLPRLSSSSHFPKIVGKVIYPIGYGADPTGRQDSSDAILEALTDAFKLQTGLHMMPHVADLGGVVVDLPAITRTGNLSGSLPPAFSFFLERIHLGFSSGIFFEDVTFRDILFDSSFRGGGILVINSARIRITNCYFLHFTTQRVNVKGGHETYISNSFFGQHSTGGDKQEPSFSGTGIDLSSTDNAITDVVIFSAGIGISLSGEANMVTGVHCYNKATWFGGIGILVKSHLTRIDNCYLDYTGIVIEDPVHVHVTNALFIGDANIVLRSVHGKISGLSIVNNMFSSKSRKNFQIVKVKGNFHEIDQVVIDQNNVSGMMLKSTIGKSKVFGNGTRWVVDFSHVLVFPNRINHYQHSFLVRSGQIVASAVTEVSNNVVVVETDRAVAGTVSVIVHQ</sequence>
<evidence type="ECO:0000313" key="2">
    <source>
        <dbReference type="EMBL" id="KAH0894360.1"/>
    </source>
</evidence>
<organism evidence="2 3">
    <name type="scientific">Brassica napus</name>
    <name type="common">Rape</name>
    <dbReference type="NCBI Taxonomy" id="3708"/>
    <lineage>
        <taxon>Eukaryota</taxon>
        <taxon>Viridiplantae</taxon>
        <taxon>Streptophyta</taxon>
        <taxon>Embryophyta</taxon>
        <taxon>Tracheophyta</taxon>
        <taxon>Spermatophyta</taxon>
        <taxon>Magnoliopsida</taxon>
        <taxon>eudicotyledons</taxon>
        <taxon>Gunneridae</taxon>
        <taxon>Pentapetalae</taxon>
        <taxon>rosids</taxon>
        <taxon>malvids</taxon>
        <taxon>Brassicales</taxon>
        <taxon>Brassicaceae</taxon>
        <taxon>Brassiceae</taxon>
        <taxon>Brassica</taxon>
    </lineage>
</organism>
<dbReference type="InterPro" id="IPR011050">
    <property type="entry name" value="Pectin_lyase_fold/virulence"/>
</dbReference>
<dbReference type="Proteomes" id="UP000824890">
    <property type="component" value="Unassembled WGS sequence"/>
</dbReference>
<dbReference type="InterPro" id="IPR039279">
    <property type="entry name" value="QRT3-like"/>
</dbReference>
<comment type="caution">
    <text evidence="2">The sequence shown here is derived from an EMBL/GenBank/DDBJ whole genome shotgun (WGS) entry which is preliminary data.</text>
</comment>
<reference evidence="2 3" key="1">
    <citation type="submission" date="2021-05" db="EMBL/GenBank/DDBJ databases">
        <title>Genome Assembly of Synthetic Allotetraploid Brassica napus Reveals Homoeologous Exchanges between Subgenomes.</title>
        <authorList>
            <person name="Davis J.T."/>
        </authorList>
    </citation>
    <scope>NUCLEOTIDE SEQUENCE [LARGE SCALE GENOMIC DNA]</scope>
    <source>
        <strain evidence="3">cv. Da-Ae</strain>
        <tissue evidence="2">Seedling</tissue>
    </source>
</reference>
<keyword evidence="3" id="KW-1185">Reference proteome</keyword>
<feature type="domain" description="Right handed beta helix" evidence="1">
    <location>
        <begin position="124"/>
        <end position="269"/>
    </location>
</feature>
<dbReference type="PANTHER" id="PTHR33928:SF2">
    <property type="entry name" value="PECTATE LYASE SUPERFAMILY PROTEIN DOMAIN-CONTAINING PROTEIN-RELATED"/>
    <property type="match status" value="1"/>
</dbReference>
<dbReference type="EMBL" id="JAGKQM010000013">
    <property type="protein sequence ID" value="KAH0894360.1"/>
    <property type="molecule type" value="Genomic_DNA"/>
</dbReference>
<name>A0ABQ8AP77_BRANA</name>
<dbReference type="PANTHER" id="PTHR33928">
    <property type="entry name" value="POLYGALACTURONASE QRT3"/>
    <property type="match status" value="1"/>
</dbReference>
<dbReference type="Pfam" id="PF13229">
    <property type="entry name" value="Beta_helix"/>
    <property type="match status" value="1"/>
</dbReference>
<gene>
    <name evidence="2" type="ORF">HID58_056789</name>
</gene>
<proteinExistence type="predicted"/>